<organism evidence="2">
    <name type="scientific">Culex pipiens</name>
    <name type="common">House mosquito</name>
    <dbReference type="NCBI Taxonomy" id="7175"/>
    <lineage>
        <taxon>Eukaryota</taxon>
        <taxon>Metazoa</taxon>
        <taxon>Ecdysozoa</taxon>
        <taxon>Arthropoda</taxon>
        <taxon>Hexapoda</taxon>
        <taxon>Insecta</taxon>
        <taxon>Pterygota</taxon>
        <taxon>Neoptera</taxon>
        <taxon>Endopterygota</taxon>
        <taxon>Diptera</taxon>
        <taxon>Nematocera</taxon>
        <taxon>Culicoidea</taxon>
        <taxon>Culicidae</taxon>
        <taxon>Culicinae</taxon>
        <taxon>Culicini</taxon>
        <taxon>Culex</taxon>
        <taxon>Culex</taxon>
    </lineage>
</organism>
<dbReference type="EMBL" id="HBUE01299280">
    <property type="protein sequence ID" value="CAG6578026.1"/>
    <property type="molecule type" value="Transcribed_RNA"/>
</dbReference>
<dbReference type="EMBL" id="HBUE01097668">
    <property type="protein sequence ID" value="CAG6483768.1"/>
    <property type="molecule type" value="Transcribed_RNA"/>
</dbReference>
<dbReference type="EMBL" id="HBUE01299282">
    <property type="protein sequence ID" value="CAG6578029.1"/>
    <property type="molecule type" value="Transcribed_RNA"/>
</dbReference>
<dbReference type="EMBL" id="HBUE01193328">
    <property type="protein sequence ID" value="CAG6526314.1"/>
    <property type="molecule type" value="Transcribed_RNA"/>
</dbReference>
<feature type="compositionally biased region" description="Polar residues" evidence="1">
    <location>
        <begin position="36"/>
        <end position="46"/>
    </location>
</feature>
<accession>A0A8D8JZI3</accession>
<sequence length="122" mass="13497">MLANRLQQISSTRALWTAWCVSPRSRASCRSGEETWPTSSDTSPHRPSTLLSRTSTRRSSLMVWTSAPSFGGTSLVTWLQVVLLVPHPSASCIPLTSQEPVLLPMSERLEQKESSVGWVTAW</sequence>
<protein>
    <submittedName>
        <fullName evidence="2">(northern house mosquito) hypothetical protein</fullName>
    </submittedName>
</protein>
<reference evidence="2" key="1">
    <citation type="submission" date="2021-05" db="EMBL/GenBank/DDBJ databases">
        <authorList>
            <person name="Alioto T."/>
            <person name="Alioto T."/>
            <person name="Gomez Garrido J."/>
        </authorList>
    </citation>
    <scope>NUCLEOTIDE SEQUENCE</scope>
</reference>
<evidence type="ECO:0000313" key="2">
    <source>
        <dbReference type="EMBL" id="CAG6578026.1"/>
    </source>
</evidence>
<feature type="region of interest" description="Disordered" evidence="1">
    <location>
        <begin position="28"/>
        <end position="56"/>
    </location>
</feature>
<dbReference type="EMBL" id="HBUE01193330">
    <property type="protein sequence ID" value="CAG6526317.1"/>
    <property type="molecule type" value="Transcribed_RNA"/>
</dbReference>
<name>A0A8D8JZI3_CULPI</name>
<dbReference type="AlphaFoldDB" id="A0A8D8JZI3"/>
<evidence type="ECO:0000256" key="1">
    <source>
        <dbReference type="SAM" id="MobiDB-lite"/>
    </source>
</evidence>
<proteinExistence type="predicted"/>